<evidence type="ECO:0000313" key="3">
    <source>
        <dbReference type="EMBL" id="SHI62907.1"/>
    </source>
</evidence>
<feature type="transmembrane region" description="Helical" evidence="2">
    <location>
        <begin position="40"/>
        <end position="64"/>
    </location>
</feature>
<accession>A0A1M6CPH7</accession>
<keyword evidence="2" id="KW-1133">Transmembrane helix</keyword>
<dbReference type="STRING" id="1123357.SAMN02745244_00731"/>
<name>A0A1M6CPH7_9ACTN</name>
<evidence type="ECO:0000313" key="4">
    <source>
        <dbReference type="Proteomes" id="UP000184512"/>
    </source>
</evidence>
<gene>
    <name evidence="3" type="ORF">SAMN02745244_00731</name>
</gene>
<dbReference type="OrthoDB" id="3732773at2"/>
<feature type="region of interest" description="Disordered" evidence="1">
    <location>
        <begin position="1"/>
        <end position="27"/>
    </location>
</feature>
<evidence type="ECO:0000256" key="1">
    <source>
        <dbReference type="SAM" id="MobiDB-lite"/>
    </source>
</evidence>
<dbReference type="AlphaFoldDB" id="A0A1M6CPH7"/>
<keyword evidence="2" id="KW-0472">Membrane</keyword>
<dbReference type="Proteomes" id="UP000184512">
    <property type="component" value="Unassembled WGS sequence"/>
</dbReference>
<sequence>MRVFSDLNLDGQAPTRAQPGRGGWGAAGVPSTRWKKIQRIIVPVIVIGIAVALFFLGRMFYLLLTGA</sequence>
<proteinExistence type="predicted"/>
<keyword evidence="4" id="KW-1185">Reference proteome</keyword>
<dbReference type="EMBL" id="FQZG01000010">
    <property type="protein sequence ID" value="SHI62907.1"/>
    <property type="molecule type" value="Genomic_DNA"/>
</dbReference>
<evidence type="ECO:0000256" key="2">
    <source>
        <dbReference type="SAM" id="Phobius"/>
    </source>
</evidence>
<reference evidence="3 4" key="1">
    <citation type="submission" date="2016-11" db="EMBL/GenBank/DDBJ databases">
        <authorList>
            <person name="Jaros S."/>
            <person name="Januszkiewicz K."/>
            <person name="Wedrychowicz H."/>
        </authorList>
    </citation>
    <scope>NUCLEOTIDE SEQUENCE [LARGE SCALE GENOMIC DNA]</scope>
    <source>
        <strain evidence="3 4">DSM 12906</strain>
    </source>
</reference>
<protein>
    <submittedName>
        <fullName evidence="3">Uncharacterized protein</fullName>
    </submittedName>
</protein>
<organism evidence="3 4">
    <name type="scientific">Tessaracoccus bendigoensis DSM 12906</name>
    <dbReference type="NCBI Taxonomy" id="1123357"/>
    <lineage>
        <taxon>Bacteria</taxon>
        <taxon>Bacillati</taxon>
        <taxon>Actinomycetota</taxon>
        <taxon>Actinomycetes</taxon>
        <taxon>Propionibacteriales</taxon>
        <taxon>Propionibacteriaceae</taxon>
        <taxon>Tessaracoccus</taxon>
    </lineage>
</organism>
<dbReference type="RefSeq" id="WP_139280080.1">
    <property type="nucleotide sequence ID" value="NZ_FQZG01000010.1"/>
</dbReference>
<keyword evidence="2" id="KW-0812">Transmembrane</keyword>